<proteinExistence type="predicted"/>
<dbReference type="SUPFAM" id="SSF54593">
    <property type="entry name" value="Glyoxalase/Bleomycin resistance protein/Dihydroxybiphenyl dioxygenase"/>
    <property type="match status" value="1"/>
</dbReference>
<dbReference type="InterPro" id="IPR029068">
    <property type="entry name" value="Glyas_Bleomycin-R_OHBP_Dase"/>
</dbReference>
<organism evidence="2 3">
    <name type="scientific">Paraburkholderia edwinii</name>
    <dbReference type="NCBI Taxonomy" id="2861782"/>
    <lineage>
        <taxon>Bacteria</taxon>
        <taxon>Pseudomonadati</taxon>
        <taxon>Pseudomonadota</taxon>
        <taxon>Betaproteobacteria</taxon>
        <taxon>Burkholderiales</taxon>
        <taxon>Burkholderiaceae</taxon>
        <taxon>Paraburkholderia</taxon>
    </lineage>
</organism>
<dbReference type="Gene3D" id="3.10.180.10">
    <property type="entry name" value="2,3-Dihydroxybiphenyl 1,2-Dioxygenase, domain 1"/>
    <property type="match status" value="1"/>
</dbReference>
<protein>
    <submittedName>
        <fullName evidence="2">VOC family protein</fullName>
    </submittedName>
</protein>
<sequence>MAGYSNVIKGMHHSAYRCKDSEQTRQFYEDLLGLRLALAMELTATATGRPVKALHTFFEMGDHSFLAFFELVGEEREGMFDSKSDFDLHIALELPDVQTQMAFLDKALSAGIEVRGPSMHGVAQSIYLRDPNGYVIELTAKLERYDEVMSQHLHHARAVLDQWQRTKFEAPVQGG</sequence>
<feature type="domain" description="VOC" evidence="1">
    <location>
        <begin position="10"/>
        <end position="141"/>
    </location>
</feature>
<dbReference type="Pfam" id="PF00903">
    <property type="entry name" value="Glyoxalase"/>
    <property type="match status" value="1"/>
</dbReference>
<reference evidence="2 3" key="1">
    <citation type="submission" date="2021-07" db="EMBL/GenBank/DDBJ databases">
        <title>Paraburkholderia edwinii protects Aspergillus sp. from phenazines by acting as a toxin sponge.</title>
        <authorList>
            <person name="Dahlstrom K.M."/>
            <person name="Newman D.K."/>
        </authorList>
    </citation>
    <scope>NUCLEOTIDE SEQUENCE [LARGE SCALE GENOMIC DNA]</scope>
    <source>
        <strain evidence="2 3">Pe01</strain>
    </source>
</reference>
<dbReference type="PANTHER" id="PTHR21366:SF30">
    <property type="entry name" value="BLL2330 PROTEIN"/>
    <property type="match status" value="1"/>
</dbReference>
<dbReference type="PROSITE" id="PS51819">
    <property type="entry name" value="VOC"/>
    <property type="match status" value="1"/>
</dbReference>
<dbReference type="EMBL" id="CP080096">
    <property type="protein sequence ID" value="QYD73267.1"/>
    <property type="molecule type" value="Genomic_DNA"/>
</dbReference>
<dbReference type="InterPro" id="IPR037523">
    <property type="entry name" value="VOC_core"/>
</dbReference>
<dbReference type="PANTHER" id="PTHR21366">
    <property type="entry name" value="GLYOXALASE FAMILY PROTEIN"/>
    <property type="match status" value="1"/>
</dbReference>
<dbReference type="InterPro" id="IPR050383">
    <property type="entry name" value="GlyoxalaseI/FosfomycinResist"/>
</dbReference>
<dbReference type="Proteomes" id="UP000826462">
    <property type="component" value="Chromosome 2"/>
</dbReference>
<accession>A0ABX8UYA9</accession>
<dbReference type="InterPro" id="IPR004360">
    <property type="entry name" value="Glyas_Fos-R_dOase_dom"/>
</dbReference>
<evidence type="ECO:0000313" key="2">
    <source>
        <dbReference type="EMBL" id="QYD73267.1"/>
    </source>
</evidence>
<name>A0ABX8UYA9_9BURK</name>
<keyword evidence="3" id="KW-1185">Reference proteome</keyword>
<dbReference type="CDD" id="cd06587">
    <property type="entry name" value="VOC"/>
    <property type="match status" value="1"/>
</dbReference>
<gene>
    <name evidence="2" type="ORF">KZJ38_26875</name>
</gene>
<evidence type="ECO:0000259" key="1">
    <source>
        <dbReference type="PROSITE" id="PS51819"/>
    </source>
</evidence>
<dbReference type="RefSeq" id="WP_219802970.1">
    <property type="nucleotide sequence ID" value="NZ_CP080096.1"/>
</dbReference>
<evidence type="ECO:0000313" key="3">
    <source>
        <dbReference type="Proteomes" id="UP000826462"/>
    </source>
</evidence>